<accession>A0A0H1RCV4</accession>
<proteinExistence type="predicted"/>
<evidence type="ECO:0000313" key="2">
    <source>
        <dbReference type="EMBL" id="KLK92691.1"/>
    </source>
</evidence>
<dbReference type="EMBL" id="LCYG01000032">
    <property type="protein sequence ID" value="KLK92691.1"/>
    <property type="molecule type" value="Genomic_DNA"/>
</dbReference>
<evidence type="ECO:0000313" key="3">
    <source>
        <dbReference type="Proteomes" id="UP000035489"/>
    </source>
</evidence>
<dbReference type="PATRIC" id="fig|1225564.3.peg.3556"/>
<feature type="signal peptide" evidence="1">
    <location>
        <begin position="1"/>
        <end position="24"/>
    </location>
</feature>
<feature type="chain" id="PRO_5002593625" evidence="1">
    <location>
        <begin position="25"/>
        <end position="71"/>
    </location>
</feature>
<comment type="caution">
    <text evidence="2">The sequence shown here is derived from an EMBL/GenBank/DDBJ whole genome shotgun (WGS) entry which is preliminary data.</text>
</comment>
<dbReference type="Proteomes" id="UP000035489">
    <property type="component" value="Unassembled WGS sequence"/>
</dbReference>
<organism evidence="2 3">
    <name type="scientific">Microvirga vignae</name>
    <dbReference type="NCBI Taxonomy" id="1225564"/>
    <lineage>
        <taxon>Bacteria</taxon>
        <taxon>Pseudomonadati</taxon>
        <taxon>Pseudomonadota</taxon>
        <taxon>Alphaproteobacteria</taxon>
        <taxon>Hyphomicrobiales</taxon>
        <taxon>Methylobacteriaceae</taxon>
        <taxon>Microvirga</taxon>
    </lineage>
</organism>
<evidence type="ECO:0000256" key="1">
    <source>
        <dbReference type="SAM" id="SignalP"/>
    </source>
</evidence>
<dbReference type="AlphaFoldDB" id="A0A0H1RCV4"/>
<gene>
    <name evidence="2" type="ORF">AA309_13535</name>
</gene>
<reference evidence="2 3" key="1">
    <citation type="submission" date="2015-05" db="EMBL/GenBank/DDBJ databases">
        <title>Draft genome sequence of Microvirga vignae strain BR3299, a novel nitrogen fixing bacteria isolated from Brazil semi-aired region.</title>
        <authorList>
            <person name="Zilli J.E."/>
            <person name="Passos S.R."/>
            <person name="Leite J."/>
            <person name="Baldani J.I."/>
            <person name="Xavier G.R."/>
            <person name="Rumjaneck N.G."/>
            <person name="Simoes-Araujo J.L."/>
        </authorList>
    </citation>
    <scope>NUCLEOTIDE SEQUENCE [LARGE SCALE GENOMIC DNA]</scope>
    <source>
        <strain evidence="2 3">BR3299</strain>
    </source>
</reference>
<keyword evidence="1" id="KW-0732">Signal</keyword>
<protein>
    <submittedName>
        <fullName evidence="2">Uncharacterized protein</fullName>
    </submittedName>
</protein>
<name>A0A0H1RCV4_9HYPH</name>
<keyword evidence="3" id="KW-1185">Reference proteome</keyword>
<sequence length="71" mass="7038">MSCLSCTAILAIAVGISTVPAAHAAQIANGLSLNGLSANGADVRGRLNDASSSTARLKAMILQDGSVISLK</sequence>
<dbReference type="RefSeq" id="WP_047189512.1">
    <property type="nucleotide sequence ID" value="NZ_LCYG01000032.1"/>
</dbReference>